<dbReference type="InterPro" id="IPR043128">
    <property type="entry name" value="Rev_trsase/Diguanyl_cyclase"/>
</dbReference>
<dbReference type="Proteomes" id="UP001454036">
    <property type="component" value="Unassembled WGS sequence"/>
</dbReference>
<accession>A0AAV3RJ84</accession>
<gene>
    <name evidence="2" type="ORF">LIER_29464</name>
</gene>
<reference evidence="2 3" key="1">
    <citation type="submission" date="2024-01" db="EMBL/GenBank/DDBJ databases">
        <title>The complete chloroplast genome sequence of Lithospermum erythrorhizon: insights into the phylogenetic relationship among Boraginaceae species and the maternal lineages of purple gromwells.</title>
        <authorList>
            <person name="Okada T."/>
            <person name="Watanabe K."/>
        </authorList>
    </citation>
    <scope>NUCLEOTIDE SEQUENCE [LARGE SCALE GENOMIC DNA]</scope>
</reference>
<dbReference type="InterPro" id="IPR041577">
    <property type="entry name" value="RT_RNaseH_2"/>
</dbReference>
<sequence length="129" mass="14797">MEPPKGYQEVQKLIGCLAALNRFISKSGEKNLPFFKNLRRMFQERFTLDKENNKAFVELKKYLGSPQLLSRPEAGDTLQLYLAILDVAVSSMLIREEEGTQKPIYCASHELRRAEERYPVIDKAAFPCA</sequence>
<dbReference type="AlphaFoldDB" id="A0AAV3RJ84"/>
<evidence type="ECO:0000259" key="1">
    <source>
        <dbReference type="Pfam" id="PF17919"/>
    </source>
</evidence>
<dbReference type="SUPFAM" id="SSF56672">
    <property type="entry name" value="DNA/RNA polymerases"/>
    <property type="match status" value="1"/>
</dbReference>
<keyword evidence="3" id="KW-1185">Reference proteome</keyword>
<dbReference type="EMBL" id="BAABME010010160">
    <property type="protein sequence ID" value="GAA0176482.1"/>
    <property type="molecule type" value="Genomic_DNA"/>
</dbReference>
<dbReference type="Pfam" id="PF17919">
    <property type="entry name" value="RT_RNaseH_2"/>
    <property type="match status" value="1"/>
</dbReference>
<dbReference type="PANTHER" id="PTHR48475">
    <property type="entry name" value="RIBONUCLEASE H"/>
    <property type="match status" value="1"/>
</dbReference>
<proteinExistence type="predicted"/>
<comment type="caution">
    <text evidence="2">The sequence shown here is derived from an EMBL/GenBank/DDBJ whole genome shotgun (WGS) entry which is preliminary data.</text>
</comment>
<organism evidence="2 3">
    <name type="scientific">Lithospermum erythrorhizon</name>
    <name type="common">Purple gromwell</name>
    <name type="synonym">Lithospermum officinale var. erythrorhizon</name>
    <dbReference type="NCBI Taxonomy" id="34254"/>
    <lineage>
        <taxon>Eukaryota</taxon>
        <taxon>Viridiplantae</taxon>
        <taxon>Streptophyta</taxon>
        <taxon>Embryophyta</taxon>
        <taxon>Tracheophyta</taxon>
        <taxon>Spermatophyta</taxon>
        <taxon>Magnoliopsida</taxon>
        <taxon>eudicotyledons</taxon>
        <taxon>Gunneridae</taxon>
        <taxon>Pentapetalae</taxon>
        <taxon>asterids</taxon>
        <taxon>lamiids</taxon>
        <taxon>Boraginales</taxon>
        <taxon>Boraginaceae</taxon>
        <taxon>Boraginoideae</taxon>
        <taxon>Lithospermeae</taxon>
        <taxon>Lithospermum</taxon>
    </lineage>
</organism>
<evidence type="ECO:0000313" key="2">
    <source>
        <dbReference type="EMBL" id="GAA0176482.1"/>
    </source>
</evidence>
<dbReference type="InterPro" id="IPR043502">
    <property type="entry name" value="DNA/RNA_pol_sf"/>
</dbReference>
<protein>
    <recommendedName>
        <fullName evidence="1">Reverse transcriptase/retrotransposon-derived protein RNase H-like domain-containing protein</fullName>
    </recommendedName>
</protein>
<name>A0AAV3RJ84_LITER</name>
<evidence type="ECO:0000313" key="3">
    <source>
        <dbReference type="Proteomes" id="UP001454036"/>
    </source>
</evidence>
<feature type="domain" description="Reverse transcriptase/retrotransposon-derived protein RNase H-like" evidence="1">
    <location>
        <begin position="49"/>
        <end position="125"/>
    </location>
</feature>
<dbReference type="Gene3D" id="3.30.70.270">
    <property type="match status" value="1"/>
</dbReference>
<dbReference type="PANTHER" id="PTHR48475:SF2">
    <property type="entry name" value="RIBONUCLEASE H"/>
    <property type="match status" value="1"/>
</dbReference>